<evidence type="ECO:0000259" key="6">
    <source>
        <dbReference type="Pfam" id="PF06271"/>
    </source>
</evidence>
<dbReference type="PANTHER" id="PTHR38480">
    <property type="entry name" value="SLR0254 PROTEIN"/>
    <property type="match status" value="1"/>
</dbReference>
<dbReference type="RefSeq" id="WP_056646067.1">
    <property type="nucleotide sequence ID" value="NZ_LRIE01000083.1"/>
</dbReference>
<feature type="transmembrane region" description="Helical" evidence="5">
    <location>
        <begin position="20"/>
        <end position="45"/>
    </location>
</feature>
<keyword evidence="2 5" id="KW-0812">Transmembrane</keyword>
<feature type="transmembrane region" description="Helical" evidence="5">
    <location>
        <begin position="57"/>
        <end position="77"/>
    </location>
</feature>
<protein>
    <submittedName>
        <fullName evidence="7">RDD family protein</fullName>
    </submittedName>
</protein>
<evidence type="ECO:0000256" key="1">
    <source>
        <dbReference type="ARBA" id="ARBA00004141"/>
    </source>
</evidence>
<evidence type="ECO:0000256" key="2">
    <source>
        <dbReference type="ARBA" id="ARBA00022692"/>
    </source>
</evidence>
<sequence length="273" mass="29028">MQDGILTGEGVVLDARPASFVTRALGAVIDLTAIGIVLFALLFAAAGSALDAVSPEFAPALWAVILVLVMVGIPTTVETLSRGRSLGKLALGIRVVRDDGGPVRFRHAFIRALVGVGELWLTFGSVALIASLSNDKGKRVGDMLAGTYAIRVRGGRPTYAAIAMPPYLAAWAAHTDMRKLPDGLALAVRQFLGRAATLNPASRVRIGQDLAGKIERFVAPGPPPGTPPEDFLCAVLAERRSRDWVTAQRGQQLAHEQGEMLHRLPYSVPDPRS</sequence>
<accession>A0A163QA20</accession>
<feature type="domain" description="RDD" evidence="6">
    <location>
        <begin position="18"/>
        <end position="146"/>
    </location>
</feature>
<dbReference type="EMBL" id="LRIE01000083">
    <property type="protein sequence ID" value="KZM33941.1"/>
    <property type="molecule type" value="Genomic_DNA"/>
</dbReference>
<evidence type="ECO:0000256" key="3">
    <source>
        <dbReference type="ARBA" id="ARBA00022989"/>
    </source>
</evidence>
<dbReference type="InterPro" id="IPR010432">
    <property type="entry name" value="RDD"/>
</dbReference>
<dbReference type="OrthoDB" id="9787732at2"/>
<feature type="transmembrane region" description="Helical" evidence="5">
    <location>
        <begin position="108"/>
        <end position="130"/>
    </location>
</feature>
<comment type="caution">
    <text evidence="7">The sequence shown here is derived from an EMBL/GenBank/DDBJ whole genome shotgun (WGS) entry which is preliminary data.</text>
</comment>
<reference evidence="7 9" key="1">
    <citation type="submission" date="2016-01" db="EMBL/GenBank/DDBJ databases">
        <title>Genome sequence of Oerskovia enterophila VJag, an agar and cellulose degrading bacterium.</title>
        <authorList>
            <person name="Poehlein A."/>
            <person name="Jag V."/>
            <person name="Bengelsdorf F."/>
            <person name="Duerre P."/>
            <person name="Daniel R."/>
        </authorList>
    </citation>
    <scope>NUCLEOTIDE SEQUENCE [LARGE SCALE GENOMIC DNA]</scope>
    <source>
        <strain evidence="7 9">VJag</strain>
    </source>
</reference>
<evidence type="ECO:0000313" key="8">
    <source>
        <dbReference type="EMBL" id="OCI29309.1"/>
    </source>
</evidence>
<evidence type="ECO:0000256" key="4">
    <source>
        <dbReference type="ARBA" id="ARBA00023136"/>
    </source>
</evidence>
<keyword evidence="3 5" id="KW-1133">Transmembrane helix</keyword>
<gene>
    <name evidence="8" type="ORF">OERS_40110</name>
    <name evidence="7" type="ORF">OJAG_34250</name>
</gene>
<dbReference type="AlphaFoldDB" id="A0A163QA20"/>
<keyword evidence="4 5" id="KW-0472">Membrane</keyword>
<dbReference type="Pfam" id="PF06271">
    <property type="entry name" value="RDD"/>
    <property type="match status" value="1"/>
</dbReference>
<keyword evidence="10" id="KW-1185">Reference proteome</keyword>
<organism evidence="7 9">
    <name type="scientific">Oerskovia enterophila</name>
    <dbReference type="NCBI Taxonomy" id="43678"/>
    <lineage>
        <taxon>Bacteria</taxon>
        <taxon>Bacillati</taxon>
        <taxon>Actinomycetota</taxon>
        <taxon>Actinomycetes</taxon>
        <taxon>Micrococcales</taxon>
        <taxon>Cellulomonadaceae</taxon>
        <taxon>Oerskovia</taxon>
    </lineage>
</organism>
<dbReference type="EMBL" id="MAQA01000088">
    <property type="protein sequence ID" value="OCI29309.1"/>
    <property type="molecule type" value="Genomic_DNA"/>
</dbReference>
<dbReference type="Proteomes" id="UP000093412">
    <property type="component" value="Unassembled WGS sequence"/>
</dbReference>
<evidence type="ECO:0000256" key="5">
    <source>
        <dbReference type="SAM" id="Phobius"/>
    </source>
</evidence>
<dbReference type="GO" id="GO:0016020">
    <property type="term" value="C:membrane"/>
    <property type="evidence" value="ECO:0007669"/>
    <property type="project" value="UniProtKB-SubCell"/>
</dbReference>
<comment type="subcellular location">
    <subcellularLocation>
        <location evidence="1">Membrane</location>
        <topology evidence="1">Multi-pass membrane protein</topology>
    </subcellularLocation>
</comment>
<dbReference type="Proteomes" id="UP000076447">
    <property type="component" value="Unassembled WGS sequence"/>
</dbReference>
<evidence type="ECO:0000313" key="10">
    <source>
        <dbReference type="Proteomes" id="UP000093412"/>
    </source>
</evidence>
<evidence type="ECO:0000313" key="9">
    <source>
        <dbReference type="Proteomes" id="UP000076447"/>
    </source>
</evidence>
<reference evidence="8 10" key="2">
    <citation type="submission" date="2016-06" db="EMBL/GenBank/DDBJ databases">
        <title>Genome sequence of Oerskovia enterophila DSM 43852.</title>
        <authorList>
            <person name="Poehlein A."/>
            <person name="Jag V."/>
            <person name="Bengelsdorf F.R."/>
            <person name="Daniel R."/>
            <person name="Duerre P."/>
        </authorList>
    </citation>
    <scope>NUCLEOTIDE SEQUENCE [LARGE SCALE GENOMIC DNA]</scope>
    <source>
        <strain evidence="8 10">DSM 43852</strain>
    </source>
</reference>
<dbReference type="PATRIC" id="fig|43678.3.peg.3588"/>
<dbReference type="PANTHER" id="PTHR38480:SF1">
    <property type="entry name" value="SLR0254 PROTEIN"/>
    <property type="match status" value="1"/>
</dbReference>
<name>A0A163QA20_9CELL</name>
<evidence type="ECO:0000313" key="7">
    <source>
        <dbReference type="EMBL" id="KZM33941.1"/>
    </source>
</evidence>
<dbReference type="STRING" id="43678.OJAG_34250"/>
<proteinExistence type="predicted"/>